<dbReference type="EMBL" id="JAHRIQ010108657">
    <property type="protein sequence ID" value="MEQ2257016.1"/>
    <property type="molecule type" value="Genomic_DNA"/>
</dbReference>
<protein>
    <submittedName>
        <fullName evidence="1">Uncharacterized protein</fullName>
    </submittedName>
</protein>
<gene>
    <name evidence="1" type="ORF">ILYODFUR_030062</name>
</gene>
<sequence>MFGVKESVLAAAAPSLLVLYDLIICSVLRYPQLSGKAQLRHSLLHFNMFKTTSLLKQKDASFLKTVAVCPDSDILLQTEDRDMPGLSETLSGQGSCKFQ</sequence>
<reference evidence="1 2" key="1">
    <citation type="submission" date="2021-06" db="EMBL/GenBank/DDBJ databases">
        <authorList>
            <person name="Palmer J.M."/>
        </authorList>
    </citation>
    <scope>NUCLEOTIDE SEQUENCE [LARGE SCALE GENOMIC DNA]</scope>
    <source>
        <strain evidence="2">if_2019</strain>
        <tissue evidence="1">Muscle</tissue>
    </source>
</reference>
<name>A0ABV0VKV1_9TELE</name>
<keyword evidence="2" id="KW-1185">Reference proteome</keyword>
<comment type="caution">
    <text evidence="1">The sequence shown here is derived from an EMBL/GenBank/DDBJ whole genome shotgun (WGS) entry which is preliminary data.</text>
</comment>
<dbReference type="Proteomes" id="UP001482620">
    <property type="component" value="Unassembled WGS sequence"/>
</dbReference>
<evidence type="ECO:0000313" key="2">
    <source>
        <dbReference type="Proteomes" id="UP001482620"/>
    </source>
</evidence>
<evidence type="ECO:0000313" key="1">
    <source>
        <dbReference type="EMBL" id="MEQ2257016.1"/>
    </source>
</evidence>
<accession>A0ABV0VKV1</accession>
<proteinExistence type="predicted"/>
<organism evidence="1 2">
    <name type="scientific">Ilyodon furcidens</name>
    <name type="common">goldbreast splitfin</name>
    <dbReference type="NCBI Taxonomy" id="33524"/>
    <lineage>
        <taxon>Eukaryota</taxon>
        <taxon>Metazoa</taxon>
        <taxon>Chordata</taxon>
        <taxon>Craniata</taxon>
        <taxon>Vertebrata</taxon>
        <taxon>Euteleostomi</taxon>
        <taxon>Actinopterygii</taxon>
        <taxon>Neopterygii</taxon>
        <taxon>Teleostei</taxon>
        <taxon>Neoteleostei</taxon>
        <taxon>Acanthomorphata</taxon>
        <taxon>Ovalentaria</taxon>
        <taxon>Atherinomorphae</taxon>
        <taxon>Cyprinodontiformes</taxon>
        <taxon>Goodeidae</taxon>
        <taxon>Ilyodon</taxon>
    </lineage>
</organism>